<comment type="caution">
    <text evidence="1">The sequence shown here is derived from an EMBL/GenBank/DDBJ whole genome shotgun (WGS) entry which is preliminary data.</text>
</comment>
<evidence type="ECO:0000313" key="2">
    <source>
        <dbReference type="Proteomes" id="UP000772618"/>
    </source>
</evidence>
<protein>
    <submittedName>
        <fullName evidence="1">Uncharacterized protein</fullName>
    </submittedName>
</protein>
<gene>
    <name evidence="1" type="ORF">KK060_24815</name>
</gene>
<proteinExistence type="predicted"/>
<evidence type="ECO:0000313" key="1">
    <source>
        <dbReference type="EMBL" id="MBT1706519.1"/>
    </source>
</evidence>
<dbReference type="EMBL" id="JAHESD010000133">
    <property type="protein sequence ID" value="MBT1706519.1"/>
    <property type="molecule type" value="Genomic_DNA"/>
</dbReference>
<sequence length="298" mass="33929">MTPSPEYDRFVKSVSSFSRDIGNHSLASWNGINFNSTEPEIIKKYLLGKGVGVDYLNRNLAPILSHASYEVKFASVFIHQKPRITRHISSTNLCAGDTPSCELGDLLVVFCLLDKNKIPMFRSAVISQAKKERSMTSQSQQCLYDSDVVISLPARIYSSSPIKMPDRNLPDYSQGRTKALHYLILDRMPTLRQVPWNSNLEYSWAHFLRRILLGDLGLPFQNMTPLIPDWNCIIHDLLNIGNGIIPSSIKRGNALVDIVNIFNDFNEYDNYSLEIENEQGLPTLFIIVRDREYEIQSN</sequence>
<name>A0ABS5W0M5_9BACT</name>
<reference evidence="1 2" key="1">
    <citation type="submission" date="2021-05" db="EMBL/GenBank/DDBJ databases">
        <title>A Polyphasic approach of four new species of the genus Ohtaekwangia: Ohtaekwangia histidinii sp. nov., Ohtaekwangia cretensis sp. nov., Ohtaekwangia indiensis sp. nov., Ohtaekwangia reichenbachii sp. nov. from diverse environment.</title>
        <authorList>
            <person name="Octaviana S."/>
        </authorList>
    </citation>
    <scope>NUCLEOTIDE SEQUENCE [LARGE SCALE GENOMIC DNA]</scope>
    <source>
        <strain evidence="1 2">PWU20</strain>
    </source>
</reference>
<organism evidence="1 2">
    <name type="scientific">Chryseosolibacter indicus</name>
    <dbReference type="NCBI Taxonomy" id="2782351"/>
    <lineage>
        <taxon>Bacteria</taxon>
        <taxon>Pseudomonadati</taxon>
        <taxon>Bacteroidota</taxon>
        <taxon>Cytophagia</taxon>
        <taxon>Cytophagales</taxon>
        <taxon>Chryseotaleaceae</taxon>
        <taxon>Chryseosolibacter</taxon>
    </lineage>
</organism>
<dbReference type="RefSeq" id="WP_254157924.1">
    <property type="nucleotide sequence ID" value="NZ_JAHESD010000133.1"/>
</dbReference>
<keyword evidence="2" id="KW-1185">Reference proteome</keyword>
<accession>A0ABS5W0M5</accession>
<dbReference type="Proteomes" id="UP000772618">
    <property type="component" value="Unassembled WGS sequence"/>
</dbReference>